<sequence length="1145" mass="131680">MANNGSSLHFRITSRENWEMTKFRICLVYNASTVDPPCIHEAKGHVDFSESLTEVVYDYQLWTSGCLFWDETTESFISNGTRVSNITTPEVTVCMTNHLTSFGGDFAVPPNTIDFTNVWAKFKNLNENAAVFSTVISLMGLYIILLIWARYKDKKDVQKWGASPLDDNLPTDNYHYQVTVQTGVRKLAATNSEVSFILSGEESDTGVRRLYDGQRKTFVRGSIMNYILSVESCLGPLNFMRIWHDNKGKGKMRSWYLDQVQITDLQTGDRYFFLCDRWLAVEEDDGMVDRILPVAGLEDLAAFKQLFSSSVKKKLTNDHLWFSVFSRPTRSNFTRVQRISCCVSLLFMTMITNAMWFKSEDKSSNTSAMKIGPISFTLQQLFVSFASTMIVFPVNFVLMTFFRKCRPRKNGVMHKNQQVPKRGKWKSVSASQSQTWGRVPMKSRWQRFKESITNFINFQRHKSKYQSEPDPDECVREMKIAGIPDSAQKKKKRKKKPGTLPHWCIYIAWVLCFFSITSSGFFTILYSMEWGPEKANEWLTTFLMSFFQSVLVVQPIKVFVLVAFIACILKKPDLDDEDPGEDLNNVIAAHDEEFTAKSNTAIDEIALRRKVQNSELKPPDMKTLGEQRQLRMMELKMEEVIREIGIYALFVLILFFLSYQTRDSDSFLMADNLKNTLGSGFEKISTVTDYWNWLENKLIPNLYATHYANGTEVKPWWDKRCIKDMESRRVGLPRLRQLRVKENTCVVNPALSTMIKHCRDEYGWTDDDAKHYLPGWKKPPEENITALKEEKSPWVYQNSVKLKSAPYMGTISTYKGGGYVALFERNVTWTNRIIEKLKKDVWLDVYTRGVFLEFAVYNPNINLFSSAILLTEFVSSGGAVARIEFKVFRLLNYVGAFGILVVIFQVIYACFSLYFFIRCIKKVRKEKMKYFGRFWNLLEFILLCFCIAVIAMYAFKQILSELTMRALKDPDKADYVNFQSMAMYDELFGWMMACVVFLATVQFLKLLQFNKKMNMLGDTIKVATKDLKVFSIAFALYFFAFTACGHLLFGTSILAYASLLGSAESMFAFTLGTFDFAAMADVNKVLGPLFFFTFVGVVYVGLMSMFFTIIGDAFTEVKANVEQGTNDYEIVGFMWKKIKGVLGLT</sequence>
<feature type="transmembrane region" description="Helical" evidence="10">
    <location>
        <begin position="890"/>
        <end position="916"/>
    </location>
</feature>
<dbReference type="InterPro" id="IPR051223">
    <property type="entry name" value="Polycystin"/>
</dbReference>
<dbReference type="InterPro" id="IPR003915">
    <property type="entry name" value="PKD_2"/>
</dbReference>
<feature type="transmembrane region" description="Helical" evidence="10">
    <location>
        <begin position="1089"/>
        <end position="1110"/>
    </location>
</feature>
<reference evidence="12 13" key="1">
    <citation type="journal article" date="2017" name="Nat. Ecol. Evol.">
        <title>Scallop genome provides insights into evolution of bilaterian karyotype and development.</title>
        <authorList>
            <person name="Wang S."/>
            <person name="Zhang J."/>
            <person name="Jiao W."/>
            <person name="Li J."/>
            <person name="Xun X."/>
            <person name="Sun Y."/>
            <person name="Guo X."/>
            <person name="Huan P."/>
            <person name="Dong B."/>
            <person name="Zhang L."/>
            <person name="Hu X."/>
            <person name="Sun X."/>
            <person name="Wang J."/>
            <person name="Zhao C."/>
            <person name="Wang Y."/>
            <person name="Wang D."/>
            <person name="Huang X."/>
            <person name="Wang R."/>
            <person name="Lv J."/>
            <person name="Li Y."/>
            <person name="Zhang Z."/>
            <person name="Liu B."/>
            <person name="Lu W."/>
            <person name="Hui Y."/>
            <person name="Liang J."/>
            <person name="Zhou Z."/>
            <person name="Hou R."/>
            <person name="Li X."/>
            <person name="Liu Y."/>
            <person name="Li H."/>
            <person name="Ning X."/>
            <person name="Lin Y."/>
            <person name="Zhao L."/>
            <person name="Xing Q."/>
            <person name="Dou J."/>
            <person name="Li Y."/>
            <person name="Mao J."/>
            <person name="Guo H."/>
            <person name="Dou H."/>
            <person name="Li T."/>
            <person name="Mu C."/>
            <person name="Jiang W."/>
            <person name="Fu Q."/>
            <person name="Fu X."/>
            <person name="Miao Y."/>
            <person name="Liu J."/>
            <person name="Yu Q."/>
            <person name="Li R."/>
            <person name="Liao H."/>
            <person name="Li X."/>
            <person name="Kong Y."/>
            <person name="Jiang Z."/>
            <person name="Chourrout D."/>
            <person name="Li R."/>
            <person name="Bao Z."/>
        </authorList>
    </citation>
    <scope>NUCLEOTIDE SEQUENCE [LARGE SCALE GENOMIC DNA]</scope>
    <source>
        <strain evidence="12 13">PY_sf001</strain>
    </source>
</reference>
<organism evidence="12 13">
    <name type="scientific">Mizuhopecten yessoensis</name>
    <name type="common">Japanese scallop</name>
    <name type="synonym">Patinopecten yessoensis</name>
    <dbReference type="NCBI Taxonomy" id="6573"/>
    <lineage>
        <taxon>Eukaryota</taxon>
        <taxon>Metazoa</taxon>
        <taxon>Spiralia</taxon>
        <taxon>Lophotrochozoa</taxon>
        <taxon>Mollusca</taxon>
        <taxon>Bivalvia</taxon>
        <taxon>Autobranchia</taxon>
        <taxon>Pteriomorphia</taxon>
        <taxon>Pectinida</taxon>
        <taxon>Pectinoidea</taxon>
        <taxon>Pectinidae</taxon>
        <taxon>Mizuhopecten</taxon>
    </lineage>
</organism>
<proteinExistence type="inferred from homology"/>
<dbReference type="GO" id="GO:0016020">
    <property type="term" value="C:membrane"/>
    <property type="evidence" value="ECO:0007669"/>
    <property type="project" value="UniProtKB-SubCell"/>
</dbReference>
<dbReference type="Proteomes" id="UP000242188">
    <property type="component" value="Unassembled WGS sequence"/>
</dbReference>
<feature type="transmembrane region" description="Helical" evidence="10">
    <location>
        <begin position="336"/>
        <end position="357"/>
    </location>
</feature>
<keyword evidence="7" id="KW-0325">Glycoprotein</keyword>
<dbReference type="FunFam" id="2.60.60.20:FF:000022">
    <property type="entry name" value="Uncharacterized protein"/>
    <property type="match status" value="1"/>
</dbReference>
<dbReference type="GO" id="GO:0005262">
    <property type="term" value="F:calcium channel activity"/>
    <property type="evidence" value="ECO:0007669"/>
    <property type="project" value="TreeGrafter"/>
</dbReference>
<dbReference type="PRINTS" id="PR01433">
    <property type="entry name" value="POLYCYSTIN2"/>
</dbReference>
<feature type="transmembrane region" description="Helical" evidence="10">
    <location>
        <begin position="1027"/>
        <end position="1049"/>
    </location>
</feature>
<feature type="disulfide bond" evidence="8">
    <location>
        <begin position="745"/>
        <end position="758"/>
    </location>
</feature>
<feature type="domain" description="PLAT" evidence="11">
    <location>
        <begin position="174"/>
        <end position="293"/>
    </location>
</feature>
<dbReference type="Pfam" id="PF08016">
    <property type="entry name" value="PKD_channel"/>
    <property type="match status" value="1"/>
</dbReference>
<feature type="transmembrane region" description="Helical" evidence="10">
    <location>
        <begin position="500"/>
        <end position="526"/>
    </location>
</feature>
<dbReference type="GO" id="GO:0005509">
    <property type="term" value="F:calcium ion binding"/>
    <property type="evidence" value="ECO:0007669"/>
    <property type="project" value="InterPro"/>
</dbReference>
<evidence type="ECO:0000256" key="7">
    <source>
        <dbReference type="ARBA" id="ARBA00023180"/>
    </source>
</evidence>
<evidence type="ECO:0000256" key="5">
    <source>
        <dbReference type="ARBA" id="ARBA00022989"/>
    </source>
</evidence>
<comment type="caution">
    <text evidence="12">The sequence shown here is derived from an EMBL/GenBank/DDBJ whole genome shotgun (WGS) entry which is preliminary data.</text>
</comment>
<evidence type="ECO:0000313" key="12">
    <source>
        <dbReference type="EMBL" id="OWF47600.1"/>
    </source>
</evidence>
<evidence type="ECO:0000256" key="10">
    <source>
        <dbReference type="SAM" id="Phobius"/>
    </source>
</evidence>
<comment type="caution">
    <text evidence="9">Lacks conserved residue(s) required for the propagation of feature annotation.</text>
</comment>
<keyword evidence="4" id="KW-0732">Signal</keyword>
<feature type="transmembrane region" description="Helical" evidence="10">
    <location>
        <begin position="546"/>
        <end position="569"/>
    </location>
</feature>
<name>A0A210QFT4_MIZYE</name>
<dbReference type="PANTHER" id="PTHR10877">
    <property type="entry name" value="POLYCYSTIN FAMILY MEMBER"/>
    <property type="match status" value="1"/>
</dbReference>
<feature type="transmembrane region" description="Helical" evidence="10">
    <location>
        <begin position="640"/>
        <end position="659"/>
    </location>
</feature>
<keyword evidence="12" id="KW-0675">Receptor</keyword>
<evidence type="ECO:0000313" key="13">
    <source>
        <dbReference type="Proteomes" id="UP000242188"/>
    </source>
</evidence>
<gene>
    <name evidence="12" type="ORF">KP79_PYT05690</name>
</gene>
<dbReference type="AlphaFoldDB" id="A0A210QFT4"/>
<comment type="subcellular location">
    <subcellularLocation>
        <location evidence="1">Membrane</location>
        <topology evidence="1">Multi-pass membrane protein</topology>
    </subcellularLocation>
</comment>
<evidence type="ECO:0000256" key="6">
    <source>
        <dbReference type="ARBA" id="ARBA00023136"/>
    </source>
</evidence>
<dbReference type="SUPFAM" id="SSF49723">
    <property type="entry name" value="Lipase/lipooxygenase domain (PLAT/LH2 domain)"/>
    <property type="match status" value="1"/>
</dbReference>
<dbReference type="Gene3D" id="2.60.60.20">
    <property type="entry name" value="PLAT/LH2 domain"/>
    <property type="match status" value="1"/>
</dbReference>
<dbReference type="FunFam" id="1.10.287.70:FF:000086">
    <property type="entry name" value="Polycystic kidney disease 2"/>
    <property type="match status" value="1"/>
</dbReference>
<accession>A0A210QFT4</accession>
<feature type="transmembrane region" description="Helical" evidence="10">
    <location>
        <begin position="377"/>
        <end position="402"/>
    </location>
</feature>
<dbReference type="InterPro" id="IPR013122">
    <property type="entry name" value="PKD1_2_channel"/>
</dbReference>
<evidence type="ECO:0000256" key="8">
    <source>
        <dbReference type="PIRSR" id="PIRSR603915-2"/>
    </source>
</evidence>
<keyword evidence="6 10" id="KW-0472">Membrane</keyword>
<evidence type="ECO:0000259" key="11">
    <source>
        <dbReference type="PROSITE" id="PS50095"/>
    </source>
</evidence>
<evidence type="ECO:0000256" key="9">
    <source>
        <dbReference type="PROSITE-ProRule" id="PRU00152"/>
    </source>
</evidence>
<protein>
    <submittedName>
        <fullName evidence="12">Polycystic kidney disease and receptor for egg jelly-related protein</fullName>
    </submittedName>
</protein>
<evidence type="ECO:0000256" key="4">
    <source>
        <dbReference type="ARBA" id="ARBA00022729"/>
    </source>
</evidence>
<dbReference type="SMART" id="SM00308">
    <property type="entry name" value="LH2"/>
    <property type="match status" value="1"/>
</dbReference>
<feature type="transmembrane region" description="Helical" evidence="10">
    <location>
        <begin position="937"/>
        <end position="955"/>
    </location>
</feature>
<keyword evidence="13" id="KW-1185">Reference proteome</keyword>
<dbReference type="OrthoDB" id="444119at2759"/>
<dbReference type="Pfam" id="PF01477">
    <property type="entry name" value="PLAT"/>
    <property type="match status" value="1"/>
</dbReference>
<dbReference type="InterPro" id="IPR046791">
    <property type="entry name" value="Polycystin_dom"/>
</dbReference>
<evidence type="ECO:0000256" key="1">
    <source>
        <dbReference type="ARBA" id="ARBA00004141"/>
    </source>
</evidence>
<evidence type="ECO:0000256" key="3">
    <source>
        <dbReference type="ARBA" id="ARBA00022692"/>
    </source>
</evidence>
<dbReference type="Pfam" id="PF20519">
    <property type="entry name" value="Polycystin_dom"/>
    <property type="match status" value="1"/>
</dbReference>
<feature type="transmembrane region" description="Helical" evidence="10">
    <location>
        <begin position="987"/>
        <end position="1007"/>
    </location>
</feature>
<dbReference type="GO" id="GO:0050982">
    <property type="term" value="P:detection of mechanical stimulus"/>
    <property type="evidence" value="ECO:0007669"/>
    <property type="project" value="TreeGrafter"/>
</dbReference>
<evidence type="ECO:0000256" key="2">
    <source>
        <dbReference type="ARBA" id="ARBA00007200"/>
    </source>
</evidence>
<comment type="similarity">
    <text evidence="2">Belongs to the polycystin family.</text>
</comment>
<dbReference type="InterPro" id="IPR036392">
    <property type="entry name" value="PLAT/LH2_dom_sf"/>
</dbReference>
<dbReference type="PROSITE" id="PS50095">
    <property type="entry name" value="PLAT"/>
    <property type="match status" value="1"/>
</dbReference>
<dbReference type="PANTHER" id="PTHR10877:SF194">
    <property type="entry name" value="LOCATION OF VULVA DEFECTIVE 1"/>
    <property type="match status" value="1"/>
</dbReference>
<keyword evidence="3 10" id="KW-0812">Transmembrane</keyword>
<feature type="transmembrane region" description="Helical" evidence="10">
    <location>
        <begin position="129"/>
        <end position="149"/>
    </location>
</feature>
<dbReference type="EMBL" id="NEDP02003849">
    <property type="protein sequence ID" value="OWF47600.1"/>
    <property type="molecule type" value="Genomic_DNA"/>
</dbReference>
<keyword evidence="5 10" id="KW-1133">Transmembrane helix</keyword>
<dbReference type="InterPro" id="IPR001024">
    <property type="entry name" value="PLAT/LH2_dom"/>
</dbReference>